<dbReference type="EMBL" id="CP108164">
    <property type="protein sequence ID" value="WTQ82394.1"/>
    <property type="molecule type" value="Genomic_DNA"/>
</dbReference>
<gene>
    <name evidence="2" type="ORF">OG350_19720</name>
</gene>
<feature type="compositionally biased region" description="Pro residues" evidence="1">
    <location>
        <begin position="158"/>
        <end position="169"/>
    </location>
</feature>
<dbReference type="RefSeq" id="WP_405448469.1">
    <property type="nucleotide sequence ID" value="NZ_CP108164.1"/>
</dbReference>
<dbReference type="InterPro" id="IPR046036">
    <property type="entry name" value="DUF5994"/>
</dbReference>
<evidence type="ECO:0000313" key="3">
    <source>
        <dbReference type="Proteomes" id="UP001622557"/>
    </source>
</evidence>
<proteinExistence type="predicted"/>
<feature type="compositionally biased region" description="Low complexity" evidence="1">
    <location>
        <begin position="7"/>
        <end position="20"/>
    </location>
</feature>
<sequence length="182" mass="19092">MTVTIDRTTAGRRTTAPPARLSLTPAPGGLDGVWWPRSQALTRELPLLTAALGALWGCRVTDVTVNPAHWPVLPHRVSDSGRTVRVSWSTEEQDPHRLTLFSADGRRDLLVIPPETGADAAARLMAGDGIDAGAQESPADRADARGSVEAWDTEGGAGPPPSRPAPIGPPGLRWSSDGGEGT</sequence>
<evidence type="ECO:0000313" key="2">
    <source>
        <dbReference type="EMBL" id="WTQ82394.1"/>
    </source>
</evidence>
<dbReference type="Pfam" id="PF19457">
    <property type="entry name" value="DUF5994"/>
    <property type="match status" value="1"/>
</dbReference>
<name>A0ABZ1KRM6_STRAH</name>
<feature type="region of interest" description="Disordered" evidence="1">
    <location>
        <begin position="1"/>
        <end position="23"/>
    </location>
</feature>
<evidence type="ECO:0000256" key="1">
    <source>
        <dbReference type="SAM" id="MobiDB-lite"/>
    </source>
</evidence>
<reference evidence="2 3" key="1">
    <citation type="submission" date="2022-10" db="EMBL/GenBank/DDBJ databases">
        <title>The complete genomes of actinobacterial strains from the NBC collection.</title>
        <authorList>
            <person name="Joergensen T.S."/>
            <person name="Alvarez Arevalo M."/>
            <person name="Sterndorff E.B."/>
            <person name="Faurdal D."/>
            <person name="Vuksanovic O."/>
            <person name="Mourched A.-S."/>
            <person name="Charusanti P."/>
            <person name="Shaw S."/>
            <person name="Blin K."/>
            <person name="Weber T."/>
        </authorList>
    </citation>
    <scope>NUCLEOTIDE SEQUENCE [LARGE SCALE GENOMIC DNA]</scope>
    <source>
        <strain evidence="2 3">NBC_00156</strain>
    </source>
</reference>
<protein>
    <submittedName>
        <fullName evidence="2">DUF5994 family protein</fullName>
    </submittedName>
</protein>
<keyword evidence="3" id="KW-1185">Reference proteome</keyword>
<accession>A0ABZ1KRM6</accession>
<dbReference type="Proteomes" id="UP001622557">
    <property type="component" value="Chromosome"/>
</dbReference>
<dbReference type="GeneID" id="97282700"/>
<feature type="region of interest" description="Disordered" evidence="1">
    <location>
        <begin position="131"/>
        <end position="182"/>
    </location>
</feature>
<organism evidence="2 3">
    <name type="scientific">Streptomyces achromogenes</name>
    <dbReference type="NCBI Taxonomy" id="67255"/>
    <lineage>
        <taxon>Bacteria</taxon>
        <taxon>Bacillati</taxon>
        <taxon>Actinomycetota</taxon>
        <taxon>Actinomycetes</taxon>
        <taxon>Kitasatosporales</taxon>
        <taxon>Streptomycetaceae</taxon>
        <taxon>Streptomyces</taxon>
    </lineage>
</organism>